<name>A0A9P6HQY3_9AGAM</name>
<feature type="compositionally biased region" description="Polar residues" evidence="1">
    <location>
        <begin position="718"/>
        <end position="730"/>
    </location>
</feature>
<organism evidence="2 3">
    <name type="scientific">Thelephora terrestris</name>
    <dbReference type="NCBI Taxonomy" id="56493"/>
    <lineage>
        <taxon>Eukaryota</taxon>
        <taxon>Fungi</taxon>
        <taxon>Dikarya</taxon>
        <taxon>Basidiomycota</taxon>
        <taxon>Agaricomycotina</taxon>
        <taxon>Agaricomycetes</taxon>
        <taxon>Thelephorales</taxon>
        <taxon>Thelephoraceae</taxon>
        <taxon>Thelephora</taxon>
    </lineage>
</organism>
<feature type="compositionally biased region" description="Low complexity" evidence="1">
    <location>
        <begin position="520"/>
        <end position="541"/>
    </location>
</feature>
<dbReference type="EMBL" id="WIUZ02000001">
    <property type="protein sequence ID" value="KAF9792282.1"/>
    <property type="molecule type" value="Genomic_DNA"/>
</dbReference>
<comment type="caution">
    <text evidence="2">The sequence shown here is derived from an EMBL/GenBank/DDBJ whole genome shotgun (WGS) entry which is preliminary data.</text>
</comment>
<feature type="compositionally biased region" description="Basic and acidic residues" evidence="1">
    <location>
        <begin position="466"/>
        <end position="478"/>
    </location>
</feature>
<evidence type="ECO:0000313" key="2">
    <source>
        <dbReference type="EMBL" id="KAF9792282.1"/>
    </source>
</evidence>
<feature type="compositionally biased region" description="Polar residues" evidence="1">
    <location>
        <begin position="108"/>
        <end position="132"/>
    </location>
</feature>
<dbReference type="AlphaFoldDB" id="A0A9P6HQY3"/>
<feature type="compositionally biased region" description="Low complexity" evidence="1">
    <location>
        <begin position="974"/>
        <end position="998"/>
    </location>
</feature>
<keyword evidence="3" id="KW-1185">Reference proteome</keyword>
<feature type="region of interest" description="Disordered" evidence="1">
    <location>
        <begin position="643"/>
        <end position="730"/>
    </location>
</feature>
<feature type="region of interest" description="Disordered" evidence="1">
    <location>
        <begin position="179"/>
        <end position="231"/>
    </location>
</feature>
<feature type="compositionally biased region" description="Polar residues" evidence="1">
    <location>
        <begin position="394"/>
        <end position="411"/>
    </location>
</feature>
<proteinExistence type="predicted"/>
<dbReference type="Proteomes" id="UP000736335">
    <property type="component" value="Unassembled WGS sequence"/>
</dbReference>
<feature type="compositionally biased region" description="Low complexity" evidence="1">
    <location>
        <begin position="698"/>
        <end position="710"/>
    </location>
</feature>
<dbReference type="OrthoDB" id="3230904at2759"/>
<feature type="region of interest" description="Disordered" evidence="1">
    <location>
        <begin position="1"/>
        <end position="138"/>
    </location>
</feature>
<gene>
    <name evidence="2" type="ORF">BJ322DRAFT_1102792</name>
</gene>
<reference evidence="2" key="2">
    <citation type="submission" date="2020-11" db="EMBL/GenBank/DDBJ databases">
        <authorList>
            <consortium name="DOE Joint Genome Institute"/>
            <person name="Kuo A."/>
            <person name="Miyauchi S."/>
            <person name="Kiss E."/>
            <person name="Drula E."/>
            <person name="Kohler A."/>
            <person name="Sanchez-Garcia M."/>
            <person name="Andreopoulos B."/>
            <person name="Barry K.W."/>
            <person name="Bonito G."/>
            <person name="Buee M."/>
            <person name="Carver A."/>
            <person name="Chen C."/>
            <person name="Cichocki N."/>
            <person name="Clum A."/>
            <person name="Culley D."/>
            <person name="Crous P.W."/>
            <person name="Fauchery L."/>
            <person name="Girlanda M."/>
            <person name="Hayes R."/>
            <person name="Keri Z."/>
            <person name="Labutti K."/>
            <person name="Lipzen A."/>
            <person name="Lombard V."/>
            <person name="Magnuson J."/>
            <person name="Maillard F."/>
            <person name="Morin E."/>
            <person name="Murat C."/>
            <person name="Nolan M."/>
            <person name="Ohm R."/>
            <person name="Pangilinan J."/>
            <person name="Pereira M."/>
            <person name="Perotto S."/>
            <person name="Peter M."/>
            <person name="Riley R."/>
            <person name="Sitrit Y."/>
            <person name="Stielow B."/>
            <person name="Szollosi G."/>
            <person name="Zifcakova L."/>
            <person name="Stursova M."/>
            <person name="Spatafora J.W."/>
            <person name="Tedersoo L."/>
            <person name="Vaario L.-M."/>
            <person name="Yamada A."/>
            <person name="Yan M."/>
            <person name="Wang P."/>
            <person name="Xu J."/>
            <person name="Bruns T."/>
            <person name="Baldrian P."/>
            <person name="Vilgalys R."/>
            <person name="Henrissat B."/>
            <person name="Grigoriev I.V."/>
            <person name="Hibbett D."/>
            <person name="Nagy L.G."/>
            <person name="Martin F.M."/>
        </authorList>
    </citation>
    <scope>NUCLEOTIDE SEQUENCE</scope>
    <source>
        <strain evidence="2">UH-Tt-Lm1</strain>
    </source>
</reference>
<feature type="compositionally biased region" description="Basic residues" evidence="1">
    <location>
        <begin position="1119"/>
        <end position="1132"/>
    </location>
</feature>
<feature type="compositionally biased region" description="Polar residues" evidence="1">
    <location>
        <begin position="813"/>
        <end position="833"/>
    </location>
</feature>
<evidence type="ECO:0000313" key="3">
    <source>
        <dbReference type="Proteomes" id="UP000736335"/>
    </source>
</evidence>
<evidence type="ECO:0000256" key="1">
    <source>
        <dbReference type="SAM" id="MobiDB-lite"/>
    </source>
</evidence>
<feature type="compositionally biased region" description="Polar residues" evidence="1">
    <location>
        <begin position="1045"/>
        <end position="1056"/>
    </location>
</feature>
<sequence length="1132" mass="120942">MQQSYRSPRQPARTRSKPYTRRQPPPRSGSIMATIRNIVTAPLSWFSTTDEFEDTPGKRRRAPVSHSNADTSDEHRSVKRQKVSSQLPQPQGYHDPPLAMFQPHSKSKGTSQDPPVTVFSSSTPTNVNSQERQPGRHSLVANVWSRRDQSREVSMDNLPTRLVARDATMIPLPISREASLSSVPRDSSVGPMRGPFRMRTTLSPIPVGSDYGPNPKRRERDPSEPPPLTALMSNPIFVKPPPNQHPTHRSQSAQPTTTLGALAQTSRAHNRISPRQSSLHLKDLPSNDPSLRTINASEIALSELAIYRTPLLPTRLRTSETIPEMFQPKKVHAVVPMKSGKRDLPRLGTGRKKKGKKEDTRKPYSAHGGVKKLLLRRKMEEESEKDRADHAMDTDQNTGDGAPTSSVTESDITPLPEPDVPQHRVYARETSSLRVGRSRMNRPDRPTIVRPSRTKFSAAFEDDDSSNQKEHNVQRLEAKPMFQPPEDFTFARDTTSVADVIPPEPAKEPPITALPFSLTPAPSKPTLPTTPALPATQPTVPVISLSPPTPQKSDSSSGIPNFFANSSLLTRTSYPQATPLLSGNIFVTSLVDEAQSTPLVIPDRVPVSTAPKDSVKISGTSETTQTIPSIVVVPTIPPPATSIFPTPSAKVEGPEPTPTPLYGDSLKDSFPASVPPSGTQPPSSLFGGLPSQNSAPMSTNASTSSITSTTGPKPAAVSSEQKGSTPSIFSFGSPSEASFVGFGATNSTEGPKLFTSEQLNPALSSGESVKPPAVAQSEATKETKPGFSFTFKLGASPTSPEKPTAPQFGDPSQGASNSGIFTFGATSNTTDTQKPPFGSFPRSVTPPREEEEVRMEESPTRVVEIATPRQNENSFFDGRVLNFGQNNGSTNSPFNFGTAGGDSNPFGSKLEEKPKPTTGFAFGSSESGFDQPSPAFTFGKPDNSPQPATPSSPFPFGASKLPETNTFGAGQTTSPSPFSFGPRPGSGQSGFPFGQQSPVTTNSPFSFASGQTLAAPSFGQPHSGSVPNSPSTFNQPLPFGFGPTTPASTSNPFNFQSPSPITTTTPSAPGFTFNQQPPTQTQPSTPVSPFPVPGSPQPTGGSLFSIGPPPTAQSPGPRAIKKLPTRRGGARR</sequence>
<feature type="compositionally biased region" description="Polar residues" evidence="1">
    <location>
        <begin position="962"/>
        <end position="973"/>
    </location>
</feature>
<feature type="region of interest" description="Disordered" evidence="1">
    <location>
        <begin position="761"/>
        <end position="1132"/>
    </location>
</feature>
<accession>A0A9P6HQY3</accession>
<feature type="compositionally biased region" description="Polar residues" evidence="1">
    <location>
        <begin position="883"/>
        <end position="895"/>
    </location>
</feature>
<feature type="region of interest" description="Disordered" evidence="1">
    <location>
        <begin position="339"/>
        <end position="487"/>
    </location>
</feature>
<feature type="compositionally biased region" description="Pro residues" evidence="1">
    <location>
        <begin position="1086"/>
        <end position="1096"/>
    </location>
</feature>
<feature type="compositionally biased region" description="Low complexity" evidence="1">
    <location>
        <begin position="1057"/>
        <end position="1085"/>
    </location>
</feature>
<reference evidence="2" key="1">
    <citation type="journal article" date="2020" name="Nat. Commun.">
        <title>Large-scale genome sequencing of mycorrhizal fungi provides insights into the early evolution of symbiotic traits.</title>
        <authorList>
            <person name="Miyauchi S."/>
            <person name="Kiss E."/>
            <person name="Kuo A."/>
            <person name="Drula E."/>
            <person name="Kohler A."/>
            <person name="Sanchez-Garcia M."/>
            <person name="Morin E."/>
            <person name="Andreopoulos B."/>
            <person name="Barry K.W."/>
            <person name="Bonito G."/>
            <person name="Buee M."/>
            <person name="Carver A."/>
            <person name="Chen C."/>
            <person name="Cichocki N."/>
            <person name="Clum A."/>
            <person name="Culley D."/>
            <person name="Crous P.W."/>
            <person name="Fauchery L."/>
            <person name="Girlanda M."/>
            <person name="Hayes R.D."/>
            <person name="Keri Z."/>
            <person name="LaButti K."/>
            <person name="Lipzen A."/>
            <person name="Lombard V."/>
            <person name="Magnuson J."/>
            <person name="Maillard F."/>
            <person name="Murat C."/>
            <person name="Nolan M."/>
            <person name="Ohm R.A."/>
            <person name="Pangilinan J."/>
            <person name="Pereira M.F."/>
            <person name="Perotto S."/>
            <person name="Peter M."/>
            <person name="Pfister S."/>
            <person name="Riley R."/>
            <person name="Sitrit Y."/>
            <person name="Stielow J.B."/>
            <person name="Szollosi G."/>
            <person name="Zifcakova L."/>
            <person name="Stursova M."/>
            <person name="Spatafora J.W."/>
            <person name="Tedersoo L."/>
            <person name="Vaario L.M."/>
            <person name="Yamada A."/>
            <person name="Yan M."/>
            <person name="Wang P."/>
            <person name="Xu J."/>
            <person name="Bruns T."/>
            <person name="Baldrian P."/>
            <person name="Vilgalys R."/>
            <person name="Dunand C."/>
            <person name="Henrissat B."/>
            <person name="Grigoriev I.V."/>
            <person name="Hibbett D."/>
            <person name="Nagy L.G."/>
            <person name="Martin F.M."/>
        </authorList>
    </citation>
    <scope>NUCLEOTIDE SEQUENCE</scope>
    <source>
        <strain evidence="2">UH-Tt-Lm1</strain>
    </source>
</reference>
<feature type="compositionally biased region" description="Polar residues" evidence="1">
    <location>
        <begin position="264"/>
        <end position="279"/>
    </location>
</feature>
<feature type="region of interest" description="Disordered" evidence="1">
    <location>
        <begin position="520"/>
        <end position="558"/>
    </location>
</feature>
<protein>
    <submittedName>
        <fullName evidence="2">Uncharacterized protein</fullName>
    </submittedName>
</protein>
<feature type="compositionally biased region" description="Polar residues" evidence="1">
    <location>
        <begin position="999"/>
        <end position="1035"/>
    </location>
</feature>
<feature type="region of interest" description="Disordered" evidence="1">
    <location>
        <begin position="264"/>
        <end position="284"/>
    </location>
</feature>
<feature type="compositionally biased region" description="Basic and acidic residues" evidence="1">
    <location>
        <begin position="377"/>
        <end position="393"/>
    </location>
</feature>